<dbReference type="PANTHER" id="PTHR23502:SF132">
    <property type="entry name" value="POLYAMINE TRANSPORTER 2-RELATED"/>
    <property type="match status" value="1"/>
</dbReference>
<evidence type="ECO:0000256" key="1">
    <source>
        <dbReference type="ARBA" id="ARBA00004651"/>
    </source>
</evidence>
<keyword evidence="7 8" id="KW-0472">Membrane</keyword>
<dbReference type="Pfam" id="PF07690">
    <property type="entry name" value="MFS_1"/>
    <property type="match status" value="1"/>
</dbReference>
<evidence type="ECO:0000256" key="7">
    <source>
        <dbReference type="ARBA" id="ARBA00023136"/>
    </source>
</evidence>
<dbReference type="InterPro" id="IPR011701">
    <property type="entry name" value="MFS"/>
</dbReference>
<feature type="transmembrane region" description="Helical" evidence="8">
    <location>
        <begin position="53"/>
        <end position="72"/>
    </location>
</feature>
<keyword evidence="11" id="KW-1185">Reference proteome</keyword>
<feature type="transmembrane region" description="Helical" evidence="8">
    <location>
        <begin position="84"/>
        <end position="103"/>
    </location>
</feature>
<feature type="transmembrane region" description="Helical" evidence="8">
    <location>
        <begin position="283"/>
        <end position="303"/>
    </location>
</feature>
<dbReference type="EMBL" id="BQXO01000001">
    <property type="protein sequence ID" value="GKT04966.1"/>
    <property type="molecule type" value="Genomic_DNA"/>
</dbReference>
<dbReference type="Proteomes" id="UP001628078">
    <property type="component" value="Unassembled WGS sequence"/>
</dbReference>
<dbReference type="PROSITE" id="PS00216">
    <property type="entry name" value="SUGAR_TRANSPORT_1"/>
    <property type="match status" value="1"/>
</dbReference>
<evidence type="ECO:0000259" key="9">
    <source>
        <dbReference type="PROSITE" id="PS50850"/>
    </source>
</evidence>
<evidence type="ECO:0000256" key="5">
    <source>
        <dbReference type="ARBA" id="ARBA00022692"/>
    </source>
</evidence>
<dbReference type="CDD" id="cd17320">
    <property type="entry name" value="MFS_MdfA_MDR_like"/>
    <property type="match status" value="1"/>
</dbReference>
<feature type="transmembrane region" description="Helical" evidence="8">
    <location>
        <begin position="309"/>
        <end position="334"/>
    </location>
</feature>
<dbReference type="Gene3D" id="1.20.1720.10">
    <property type="entry name" value="Multidrug resistance protein D"/>
    <property type="match status" value="1"/>
</dbReference>
<feature type="domain" description="Major facilitator superfamily (MFS) profile" evidence="9">
    <location>
        <begin position="15"/>
        <end position="397"/>
    </location>
</feature>
<dbReference type="PANTHER" id="PTHR23502">
    <property type="entry name" value="MAJOR FACILITATOR SUPERFAMILY"/>
    <property type="match status" value="1"/>
</dbReference>
<dbReference type="PROSITE" id="PS50850">
    <property type="entry name" value="MFS"/>
    <property type="match status" value="1"/>
</dbReference>
<keyword evidence="6 8" id="KW-1133">Transmembrane helix</keyword>
<evidence type="ECO:0000256" key="4">
    <source>
        <dbReference type="ARBA" id="ARBA00022475"/>
    </source>
</evidence>
<protein>
    <recommendedName>
        <fullName evidence="8">Bcr/CflA family efflux transporter</fullName>
    </recommendedName>
</protein>
<dbReference type="NCBIfam" id="TIGR00710">
    <property type="entry name" value="efflux_Bcr_CflA"/>
    <property type="match status" value="1"/>
</dbReference>
<evidence type="ECO:0000256" key="3">
    <source>
        <dbReference type="ARBA" id="ARBA00022448"/>
    </source>
</evidence>
<dbReference type="InterPro" id="IPR005829">
    <property type="entry name" value="Sugar_transporter_CS"/>
</dbReference>
<dbReference type="InterPro" id="IPR020846">
    <property type="entry name" value="MFS_dom"/>
</dbReference>
<keyword evidence="4 8" id="KW-1003">Cell membrane</keyword>
<evidence type="ECO:0000313" key="10">
    <source>
        <dbReference type="EMBL" id="GKT04966.1"/>
    </source>
</evidence>
<sequence length="398" mass="42327">MIQSDSPQKVNSRPSLFLTILLGTLSAFGPLSLDMYLPALPDIQLSLHTSATAVQASISACLIGMAIGQLFIGPWSDRVGRRQPLMVGLAVFTLSSFALIFIHNIGLFLIVRIVQGLAGSAGQVLSRAIARDLFDGVKLTRFYATLMTINGVFPVIAPILGAALVSLFPWQSVFVTLTIIGVILVVTSLFGLPETSQVTHNQLEPLNFKAVFKNRLFMLNASLLALVNGALFTYIAASSFIFQKDFHLSTTSFSLIYAFNGLGIALGAQLMGRLTGKTSDRNLTRWGFLIPIASSGLMLLNALTVNNFWLFTTALWIVVVSIGFNNGITTAIAMASTSTNIGTASAVLGTFSELVGGLASPVVGLFGSTSSIPMISLIIIFEIIGLILLGLTSVTTTN</sequence>
<evidence type="ECO:0000256" key="2">
    <source>
        <dbReference type="ARBA" id="ARBA00006236"/>
    </source>
</evidence>
<keyword evidence="3 8" id="KW-0813">Transport</keyword>
<dbReference type="InterPro" id="IPR004812">
    <property type="entry name" value="Efflux_drug-R_Bcr/CmlA"/>
</dbReference>
<feature type="transmembrane region" description="Helical" evidence="8">
    <location>
        <begin position="173"/>
        <end position="192"/>
    </location>
</feature>
<evidence type="ECO:0000313" key="11">
    <source>
        <dbReference type="Proteomes" id="UP001628078"/>
    </source>
</evidence>
<name>A0ABQ5JKW7_9LACO</name>
<feature type="transmembrane region" description="Helical" evidence="8">
    <location>
        <begin position="16"/>
        <end position="33"/>
    </location>
</feature>
<comment type="caution">
    <text evidence="8">Lacks conserved residue(s) required for the propagation of feature annotation.</text>
</comment>
<organism evidence="10 11">
    <name type="scientific">Furfurilactobacillus curtus</name>
    <dbReference type="NCBI Taxonomy" id="1746200"/>
    <lineage>
        <taxon>Bacteria</taxon>
        <taxon>Bacillati</taxon>
        <taxon>Bacillota</taxon>
        <taxon>Bacilli</taxon>
        <taxon>Lactobacillales</taxon>
        <taxon>Lactobacillaceae</taxon>
        <taxon>Furfurilactobacillus</taxon>
    </lineage>
</organism>
<feature type="transmembrane region" description="Helical" evidence="8">
    <location>
        <begin position="216"/>
        <end position="242"/>
    </location>
</feature>
<reference evidence="10 11" key="1">
    <citation type="submission" date="2022-03" db="EMBL/GenBank/DDBJ databases">
        <title>Draft genome sequence of Furfurilactobacillus curtus JCM 31185.</title>
        <authorList>
            <person name="Suzuki S."/>
            <person name="Endo A."/>
            <person name="Kajikawa A."/>
        </authorList>
    </citation>
    <scope>NUCLEOTIDE SEQUENCE [LARGE SCALE GENOMIC DNA]</scope>
    <source>
        <strain evidence="10 11">JCM 31185</strain>
    </source>
</reference>
<dbReference type="RefSeq" id="WP_407882233.1">
    <property type="nucleotide sequence ID" value="NZ_BQXO01000001.1"/>
</dbReference>
<feature type="transmembrane region" description="Helical" evidence="8">
    <location>
        <begin position="254"/>
        <end position="271"/>
    </location>
</feature>
<evidence type="ECO:0000256" key="6">
    <source>
        <dbReference type="ARBA" id="ARBA00022989"/>
    </source>
</evidence>
<comment type="caution">
    <text evidence="10">The sequence shown here is derived from an EMBL/GenBank/DDBJ whole genome shotgun (WGS) entry which is preliminary data.</text>
</comment>
<feature type="transmembrane region" description="Helical" evidence="8">
    <location>
        <begin position="346"/>
        <end position="366"/>
    </location>
</feature>
<dbReference type="InterPro" id="IPR036259">
    <property type="entry name" value="MFS_trans_sf"/>
</dbReference>
<feature type="transmembrane region" description="Helical" evidence="8">
    <location>
        <begin position="142"/>
        <end position="167"/>
    </location>
</feature>
<accession>A0ABQ5JKW7</accession>
<feature type="transmembrane region" description="Helical" evidence="8">
    <location>
        <begin position="372"/>
        <end position="394"/>
    </location>
</feature>
<comment type="similarity">
    <text evidence="2 8">Belongs to the major facilitator superfamily. Bcr/CmlA family.</text>
</comment>
<proteinExistence type="inferred from homology"/>
<keyword evidence="5 8" id="KW-0812">Transmembrane</keyword>
<comment type="subcellular location">
    <subcellularLocation>
        <location evidence="1 8">Cell membrane</location>
        <topology evidence="1 8">Multi-pass membrane protein</topology>
    </subcellularLocation>
</comment>
<evidence type="ECO:0000256" key="8">
    <source>
        <dbReference type="RuleBase" id="RU365088"/>
    </source>
</evidence>
<gene>
    <name evidence="10" type="primary">tcaB</name>
    <name evidence="10" type="ORF">JCM31185_02550</name>
</gene>
<dbReference type="SUPFAM" id="SSF103473">
    <property type="entry name" value="MFS general substrate transporter"/>
    <property type="match status" value="1"/>
</dbReference>